<sequence length="25" mass="2934">MVKTGYNVRNKTGVIKKKRKIQKSK</sequence>
<dbReference type="AlphaFoldDB" id="A0A0E9QPP5"/>
<evidence type="ECO:0000256" key="1">
    <source>
        <dbReference type="SAM" id="MobiDB-lite"/>
    </source>
</evidence>
<evidence type="ECO:0000313" key="2">
    <source>
        <dbReference type="EMBL" id="JAH18432.1"/>
    </source>
</evidence>
<reference evidence="2" key="2">
    <citation type="journal article" date="2015" name="Fish Shellfish Immunol.">
        <title>Early steps in the European eel (Anguilla anguilla)-Vibrio vulnificus interaction in the gills: Role of the RtxA13 toxin.</title>
        <authorList>
            <person name="Callol A."/>
            <person name="Pajuelo D."/>
            <person name="Ebbesson L."/>
            <person name="Teles M."/>
            <person name="MacKenzie S."/>
            <person name="Amaro C."/>
        </authorList>
    </citation>
    <scope>NUCLEOTIDE SEQUENCE</scope>
</reference>
<name>A0A0E9QPP5_ANGAN</name>
<feature type="region of interest" description="Disordered" evidence="1">
    <location>
        <begin position="1"/>
        <end position="25"/>
    </location>
</feature>
<dbReference type="EMBL" id="GBXM01090145">
    <property type="protein sequence ID" value="JAH18432.1"/>
    <property type="molecule type" value="Transcribed_RNA"/>
</dbReference>
<protein>
    <submittedName>
        <fullName evidence="2">Uncharacterized protein</fullName>
    </submittedName>
</protein>
<feature type="compositionally biased region" description="Basic residues" evidence="1">
    <location>
        <begin position="14"/>
        <end position="25"/>
    </location>
</feature>
<organism evidence="2">
    <name type="scientific">Anguilla anguilla</name>
    <name type="common">European freshwater eel</name>
    <name type="synonym">Muraena anguilla</name>
    <dbReference type="NCBI Taxonomy" id="7936"/>
    <lineage>
        <taxon>Eukaryota</taxon>
        <taxon>Metazoa</taxon>
        <taxon>Chordata</taxon>
        <taxon>Craniata</taxon>
        <taxon>Vertebrata</taxon>
        <taxon>Euteleostomi</taxon>
        <taxon>Actinopterygii</taxon>
        <taxon>Neopterygii</taxon>
        <taxon>Teleostei</taxon>
        <taxon>Anguilliformes</taxon>
        <taxon>Anguillidae</taxon>
        <taxon>Anguilla</taxon>
    </lineage>
</organism>
<proteinExistence type="predicted"/>
<reference evidence="2" key="1">
    <citation type="submission" date="2014-11" db="EMBL/GenBank/DDBJ databases">
        <authorList>
            <person name="Amaro Gonzalez C."/>
        </authorList>
    </citation>
    <scope>NUCLEOTIDE SEQUENCE</scope>
</reference>
<accession>A0A0E9QPP5</accession>